<dbReference type="GO" id="GO:0003924">
    <property type="term" value="F:GTPase activity"/>
    <property type="evidence" value="ECO:0007669"/>
    <property type="project" value="InterPro"/>
</dbReference>
<evidence type="ECO:0000256" key="2">
    <source>
        <dbReference type="ARBA" id="ARBA00022741"/>
    </source>
</evidence>
<evidence type="ECO:0000313" key="8">
    <source>
        <dbReference type="RefSeq" id="XP_022086601.1"/>
    </source>
</evidence>
<dbReference type="RefSeq" id="XP_022086601.1">
    <property type="nucleotide sequence ID" value="XM_022230909.1"/>
</dbReference>
<dbReference type="RefSeq" id="XP_022086599.1">
    <property type="nucleotide sequence ID" value="XM_022230907.1"/>
</dbReference>
<protein>
    <submittedName>
        <fullName evidence="4 5">Ras-related protein Rab-24-like</fullName>
    </submittedName>
</protein>
<dbReference type="SUPFAM" id="SSF52540">
    <property type="entry name" value="P-loop containing nucleoside triphosphate hydrolases"/>
    <property type="match status" value="1"/>
</dbReference>
<keyword evidence="3" id="KW-1185">Reference proteome</keyword>
<dbReference type="Pfam" id="PF00071">
    <property type="entry name" value="Ras"/>
    <property type="match status" value="1"/>
</dbReference>
<accession>A0A8B7Y402</accession>
<evidence type="ECO:0000313" key="3">
    <source>
        <dbReference type="Proteomes" id="UP000694845"/>
    </source>
</evidence>
<dbReference type="OrthoDB" id="25896at2759"/>
<dbReference type="SMART" id="SM00174">
    <property type="entry name" value="RHO"/>
    <property type="match status" value="1"/>
</dbReference>
<sequence>MNDNLPQLKVVLLGKPCGGKTCLMERFVCNRFRHEAKPTCGVAFELKDVKVDSRTVRIQIWDIGGSELYTSISRLYYRGAGAAIVCYDLTSPTSFDRIKLWVEQVKRSEEFCKIYLCGTKLDLVERGRLPRQVDSDVVADYTEELHAEVFETSSKTGYNVRDLFLKVAKDYLHDGKHIAYIDSRQEDGEDIALLGNNKRKRCGCCPW</sequence>
<dbReference type="SMART" id="SM00173">
    <property type="entry name" value="RAS"/>
    <property type="match status" value="1"/>
</dbReference>
<dbReference type="NCBIfam" id="TIGR00231">
    <property type="entry name" value="small_GTP"/>
    <property type="match status" value="1"/>
</dbReference>
<evidence type="ECO:0000313" key="5">
    <source>
        <dbReference type="RefSeq" id="XP_022086598.1"/>
    </source>
</evidence>
<dbReference type="OMA" id="FRHEAKP"/>
<comment type="similarity">
    <text evidence="1">Belongs to the small GTPase superfamily. Rab family.</text>
</comment>
<dbReference type="FunFam" id="3.40.50.300:FF:001204">
    <property type="entry name" value="Small GTP-binding protein, putative"/>
    <property type="match status" value="1"/>
</dbReference>
<evidence type="ECO:0000313" key="7">
    <source>
        <dbReference type="RefSeq" id="XP_022086600.1"/>
    </source>
</evidence>
<dbReference type="PROSITE" id="PS51419">
    <property type="entry name" value="RAB"/>
    <property type="match status" value="1"/>
</dbReference>
<dbReference type="GO" id="GO:0005525">
    <property type="term" value="F:GTP binding"/>
    <property type="evidence" value="ECO:0007669"/>
    <property type="project" value="InterPro"/>
</dbReference>
<evidence type="ECO:0000313" key="6">
    <source>
        <dbReference type="RefSeq" id="XP_022086599.1"/>
    </source>
</evidence>
<dbReference type="Proteomes" id="UP000694845">
    <property type="component" value="Unplaced"/>
</dbReference>
<dbReference type="InterPro" id="IPR001806">
    <property type="entry name" value="Small_GTPase"/>
</dbReference>
<dbReference type="SMART" id="SM00175">
    <property type="entry name" value="RAB"/>
    <property type="match status" value="1"/>
</dbReference>
<evidence type="ECO:0000256" key="1">
    <source>
        <dbReference type="ARBA" id="ARBA00006270"/>
    </source>
</evidence>
<dbReference type="RefSeq" id="XP_022086597.1">
    <property type="nucleotide sequence ID" value="XM_022230905.1"/>
</dbReference>
<dbReference type="AlphaFoldDB" id="A0A8B7Y402"/>
<dbReference type="Gene3D" id="3.40.50.300">
    <property type="entry name" value="P-loop containing nucleotide triphosphate hydrolases"/>
    <property type="match status" value="1"/>
</dbReference>
<keyword evidence="2" id="KW-0547">Nucleotide-binding</keyword>
<organism evidence="3 8">
    <name type="scientific">Acanthaster planci</name>
    <name type="common">Crown-of-thorns starfish</name>
    <dbReference type="NCBI Taxonomy" id="133434"/>
    <lineage>
        <taxon>Eukaryota</taxon>
        <taxon>Metazoa</taxon>
        <taxon>Echinodermata</taxon>
        <taxon>Eleutherozoa</taxon>
        <taxon>Asterozoa</taxon>
        <taxon>Asteroidea</taxon>
        <taxon>Valvatacea</taxon>
        <taxon>Valvatida</taxon>
        <taxon>Acanthasteridae</taxon>
        <taxon>Acanthaster</taxon>
    </lineage>
</organism>
<name>A0A8B7Y402_ACAPL</name>
<evidence type="ECO:0000313" key="4">
    <source>
        <dbReference type="RefSeq" id="XP_022086597.1"/>
    </source>
</evidence>
<dbReference type="SMART" id="SM00176">
    <property type="entry name" value="RAN"/>
    <property type="match status" value="1"/>
</dbReference>
<dbReference type="PRINTS" id="PR00449">
    <property type="entry name" value="RASTRNSFRMNG"/>
</dbReference>
<dbReference type="InterPro" id="IPR005225">
    <property type="entry name" value="Small_GTP-bd"/>
</dbReference>
<dbReference type="RefSeq" id="XP_022086598.1">
    <property type="nucleotide sequence ID" value="XM_022230906.1"/>
</dbReference>
<dbReference type="PANTHER" id="PTHR47978">
    <property type="match status" value="1"/>
</dbReference>
<dbReference type="GeneID" id="110977092"/>
<dbReference type="RefSeq" id="XP_022086600.1">
    <property type="nucleotide sequence ID" value="XM_022230908.1"/>
</dbReference>
<dbReference type="KEGG" id="aplc:110977092"/>
<dbReference type="InterPro" id="IPR027417">
    <property type="entry name" value="P-loop_NTPase"/>
</dbReference>
<dbReference type="PROSITE" id="PS51421">
    <property type="entry name" value="RAS"/>
    <property type="match status" value="1"/>
</dbReference>
<reference evidence="4 5" key="1">
    <citation type="submission" date="2025-04" db="UniProtKB">
        <authorList>
            <consortium name="RefSeq"/>
        </authorList>
    </citation>
    <scope>IDENTIFICATION</scope>
</reference>
<gene>
    <name evidence="4 5 6 7 8" type="primary">LOC110977092</name>
</gene>
<proteinExistence type="inferred from homology"/>